<dbReference type="PRINTS" id="PR00094">
    <property type="entry name" value="ADENYLTKNASE"/>
</dbReference>
<dbReference type="AlphaFoldDB" id="A0A2A3EKG9"/>
<name>A0A2A3EKG9_APICC</name>
<accession>A0A2A3EKG9</accession>
<evidence type="ECO:0000256" key="1">
    <source>
        <dbReference type="ARBA" id="ARBA00022679"/>
    </source>
</evidence>
<evidence type="ECO:0000256" key="3">
    <source>
        <dbReference type="ARBA" id="ARBA00022777"/>
    </source>
</evidence>
<dbReference type="CDD" id="cd01428">
    <property type="entry name" value="ADK"/>
    <property type="match status" value="1"/>
</dbReference>
<dbReference type="Pfam" id="PF00406">
    <property type="entry name" value="ADK"/>
    <property type="match status" value="1"/>
</dbReference>
<organism evidence="5 6">
    <name type="scientific">Apis cerana cerana</name>
    <name type="common">Oriental honeybee</name>
    <dbReference type="NCBI Taxonomy" id="94128"/>
    <lineage>
        <taxon>Eukaryota</taxon>
        <taxon>Metazoa</taxon>
        <taxon>Ecdysozoa</taxon>
        <taxon>Arthropoda</taxon>
        <taxon>Hexapoda</taxon>
        <taxon>Insecta</taxon>
        <taxon>Pterygota</taxon>
        <taxon>Neoptera</taxon>
        <taxon>Endopterygota</taxon>
        <taxon>Hymenoptera</taxon>
        <taxon>Apocrita</taxon>
        <taxon>Aculeata</taxon>
        <taxon>Apoidea</taxon>
        <taxon>Anthophila</taxon>
        <taxon>Apidae</taxon>
        <taxon>Apis</taxon>
    </lineage>
</organism>
<dbReference type="GO" id="GO:0005524">
    <property type="term" value="F:ATP binding"/>
    <property type="evidence" value="ECO:0007669"/>
    <property type="project" value="InterPro"/>
</dbReference>
<dbReference type="GO" id="GO:0006139">
    <property type="term" value="P:nucleobase-containing compound metabolic process"/>
    <property type="evidence" value="ECO:0007669"/>
    <property type="project" value="InterPro"/>
</dbReference>
<dbReference type="PROSITE" id="PS00113">
    <property type="entry name" value="ADENYLATE_KINASE"/>
    <property type="match status" value="1"/>
</dbReference>
<keyword evidence="1 4" id="KW-0808">Transferase</keyword>
<protein>
    <submittedName>
        <fullName evidence="5">Adenylate kinase isoenzyme</fullName>
    </submittedName>
</protein>
<dbReference type="PANTHER" id="PTHR23359">
    <property type="entry name" value="NUCLEOTIDE KINASE"/>
    <property type="match status" value="1"/>
</dbReference>
<evidence type="ECO:0000313" key="5">
    <source>
        <dbReference type="EMBL" id="PBC31984.1"/>
    </source>
</evidence>
<keyword evidence="3 4" id="KW-0418">Kinase</keyword>
<dbReference type="InterPro" id="IPR033690">
    <property type="entry name" value="Adenylat_kinase_CS"/>
</dbReference>
<gene>
    <name evidence="5" type="ORF">APICC_05583</name>
</gene>
<dbReference type="Gene3D" id="3.40.50.300">
    <property type="entry name" value="P-loop containing nucleotide triphosphate hydrolases"/>
    <property type="match status" value="1"/>
</dbReference>
<evidence type="ECO:0000313" key="6">
    <source>
        <dbReference type="Proteomes" id="UP000242457"/>
    </source>
</evidence>
<comment type="similarity">
    <text evidence="4">Belongs to the adenylate kinase family.</text>
</comment>
<evidence type="ECO:0000256" key="2">
    <source>
        <dbReference type="ARBA" id="ARBA00022741"/>
    </source>
</evidence>
<keyword evidence="6" id="KW-1185">Reference proteome</keyword>
<dbReference type="InterPro" id="IPR027417">
    <property type="entry name" value="P-loop_NTPase"/>
</dbReference>
<dbReference type="SUPFAM" id="SSF52540">
    <property type="entry name" value="P-loop containing nucleoside triphosphate hydrolases"/>
    <property type="match status" value="1"/>
</dbReference>
<dbReference type="Proteomes" id="UP000242457">
    <property type="component" value="Unassembled WGS sequence"/>
</dbReference>
<keyword evidence="2" id="KW-0547">Nucleotide-binding</keyword>
<dbReference type="InterPro" id="IPR000850">
    <property type="entry name" value="Adenylat/UMP-CMP_kin"/>
</dbReference>
<dbReference type="OrthoDB" id="442176at2759"/>
<dbReference type="GO" id="GO:0019205">
    <property type="term" value="F:nucleobase-containing compound kinase activity"/>
    <property type="evidence" value="ECO:0007669"/>
    <property type="project" value="InterPro"/>
</dbReference>
<evidence type="ECO:0000256" key="4">
    <source>
        <dbReference type="RuleBase" id="RU003330"/>
    </source>
</evidence>
<reference evidence="5 6" key="1">
    <citation type="submission" date="2014-07" db="EMBL/GenBank/DDBJ databases">
        <title>Genomic and transcriptomic analysis on Apis cerana provide comprehensive insights into honey bee biology.</title>
        <authorList>
            <person name="Diao Q."/>
            <person name="Sun L."/>
            <person name="Zheng H."/>
            <person name="Zheng H."/>
            <person name="Xu S."/>
            <person name="Wang S."/>
            <person name="Zeng Z."/>
            <person name="Hu F."/>
            <person name="Su S."/>
            <person name="Wu J."/>
        </authorList>
    </citation>
    <scope>NUCLEOTIDE SEQUENCE [LARGE SCALE GENOMIC DNA]</scope>
    <source>
        <tissue evidence="5">Pupae without intestine</tissue>
    </source>
</reference>
<dbReference type="HAMAP" id="MF_00235">
    <property type="entry name" value="Adenylate_kinase_Adk"/>
    <property type="match status" value="1"/>
</dbReference>
<dbReference type="STRING" id="94128.A0A2A3EKG9"/>
<proteinExistence type="inferred from homology"/>
<dbReference type="EMBL" id="KZ288223">
    <property type="protein sequence ID" value="PBC31984.1"/>
    <property type="molecule type" value="Genomic_DNA"/>
</dbReference>
<sequence>MKIIWIIGGPGCGKGTQCKRIIEKYGFYHISSGDLLREEVARGSARDAFLQETMSKGLFVSTDIVLDLIKERMQKIKQEKKTEAGFLIDGYPRELGQALLFEKNVCPVDLIIFFDASNEVLEKRLLGRAEILNRVDDNEETIKNRIKLFNMNRHIEIINHYKEKVVNIDANGNADEIFNEVSKVIDILLNKS</sequence>